<feature type="domain" description="C2H2-type" evidence="10">
    <location>
        <begin position="323"/>
        <end position="352"/>
    </location>
</feature>
<dbReference type="PANTHER" id="PTHR24379">
    <property type="entry name" value="KRAB AND ZINC FINGER DOMAIN-CONTAINING"/>
    <property type="match status" value="1"/>
</dbReference>
<dbReference type="SUPFAM" id="SSF57667">
    <property type="entry name" value="beta-beta-alpha zinc fingers"/>
    <property type="match status" value="2"/>
</dbReference>
<dbReference type="FunFam" id="3.30.160.60:FF:000100">
    <property type="entry name" value="Zinc finger 45-like"/>
    <property type="match status" value="1"/>
</dbReference>
<sequence length="432" mass="50555">MTSNISFNDTFNVVKFQEEILRNKCRLCLKPVNSETDRTQLSKEFKHMIHNILQIQLNSSSITSNFICQICRSQVNDFYLFKSEMIEQQNYLEKFLVVDYLITYLDETDFNTDLSTTLNETEINDSMLLENSKKYGKLIERLKESLAGSDSTIYFDETDLSTDLSTSTILKPNKKSISNIELEDSLMGIKIETNRSKNMDEEKEIGDAQKIPCKTCGRLLKRGSLKAHILRIHKLEKKRCEICGKVIRSRFALKKHMKEVHDKPFECDFCGKNFSSKDAVQEHLMLHVPKKFQIKHKCLFCGMFYRRRSSFNYHLSTHKEKPFQCYYPGCTKTFHKKSNMEEHYRTHCEGRKVLKCPYENCNTTYLYKHSLTFHISSIHKGIRINCPIGSGCKYSGPHKNHIKAHLLRMHKNLSREVLEDYISQINVMKSLI</sequence>
<dbReference type="InterPro" id="IPR013087">
    <property type="entry name" value="Znf_C2H2_type"/>
</dbReference>
<dbReference type="OrthoDB" id="7905222at2759"/>
<dbReference type="InterPro" id="IPR012934">
    <property type="entry name" value="Znf_AD"/>
</dbReference>
<evidence type="ECO:0000256" key="5">
    <source>
        <dbReference type="ARBA" id="ARBA00023038"/>
    </source>
</evidence>
<dbReference type="GO" id="GO:0000981">
    <property type="term" value="F:DNA-binding transcription factor activity, RNA polymerase II-specific"/>
    <property type="evidence" value="ECO:0007669"/>
    <property type="project" value="TreeGrafter"/>
</dbReference>
<evidence type="ECO:0000259" key="11">
    <source>
        <dbReference type="PROSITE" id="PS51915"/>
    </source>
</evidence>
<dbReference type="Pfam" id="PF07776">
    <property type="entry name" value="zf-AD"/>
    <property type="match status" value="1"/>
</dbReference>
<evidence type="ECO:0000256" key="1">
    <source>
        <dbReference type="ARBA" id="ARBA00022723"/>
    </source>
</evidence>
<feature type="binding site" evidence="8">
    <location>
        <position position="28"/>
    </location>
    <ligand>
        <name>Zn(2+)</name>
        <dbReference type="ChEBI" id="CHEBI:29105"/>
    </ligand>
</feature>
<evidence type="ECO:0000256" key="6">
    <source>
        <dbReference type="PROSITE-ProRule" id="PRU00042"/>
    </source>
</evidence>
<evidence type="ECO:0000313" key="12">
    <source>
        <dbReference type="EMBL" id="CRL04417.1"/>
    </source>
</evidence>
<dbReference type="SMART" id="SM00868">
    <property type="entry name" value="zf-AD"/>
    <property type="match status" value="1"/>
</dbReference>
<dbReference type="InterPro" id="IPR001781">
    <property type="entry name" value="Znf_LIM"/>
</dbReference>
<dbReference type="PROSITE" id="PS50157">
    <property type="entry name" value="ZINC_FINGER_C2H2_2"/>
    <property type="match status" value="5"/>
</dbReference>
<dbReference type="AlphaFoldDB" id="A0A1J1J0P2"/>
<feature type="binding site" evidence="8">
    <location>
        <position position="68"/>
    </location>
    <ligand>
        <name>Zn(2+)</name>
        <dbReference type="ChEBI" id="CHEBI:29105"/>
    </ligand>
</feature>
<evidence type="ECO:0000259" key="10">
    <source>
        <dbReference type="PROSITE" id="PS50157"/>
    </source>
</evidence>
<dbReference type="Gene3D" id="3.30.160.60">
    <property type="entry name" value="Classic Zinc Finger"/>
    <property type="match status" value="3"/>
</dbReference>
<dbReference type="Pfam" id="PF13894">
    <property type="entry name" value="zf-C2H2_4"/>
    <property type="match status" value="1"/>
</dbReference>
<dbReference type="STRING" id="568069.A0A1J1J0P2"/>
<keyword evidence="1 7" id="KW-0479">Metal-binding</keyword>
<dbReference type="PROSITE" id="PS00028">
    <property type="entry name" value="ZINC_FINGER_C2H2_1"/>
    <property type="match status" value="4"/>
</dbReference>
<evidence type="ECO:0000256" key="2">
    <source>
        <dbReference type="ARBA" id="ARBA00022737"/>
    </source>
</evidence>
<dbReference type="SMART" id="SM00355">
    <property type="entry name" value="ZnF_C2H2"/>
    <property type="match status" value="7"/>
</dbReference>
<keyword evidence="3 6" id="KW-0863">Zinc-finger</keyword>
<evidence type="ECO:0000313" key="13">
    <source>
        <dbReference type="Proteomes" id="UP000183832"/>
    </source>
</evidence>
<dbReference type="PROSITE" id="PS50023">
    <property type="entry name" value="LIM_DOMAIN_2"/>
    <property type="match status" value="1"/>
</dbReference>
<keyword evidence="5 7" id="KW-0440">LIM domain</keyword>
<evidence type="ECO:0000256" key="3">
    <source>
        <dbReference type="ARBA" id="ARBA00022771"/>
    </source>
</evidence>
<proteinExistence type="predicted"/>
<feature type="binding site" evidence="8">
    <location>
        <position position="71"/>
    </location>
    <ligand>
        <name>Zn(2+)</name>
        <dbReference type="ChEBI" id="CHEBI:29105"/>
    </ligand>
</feature>
<dbReference type="GO" id="GO:0008270">
    <property type="term" value="F:zinc ion binding"/>
    <property type="evidence" value="ECO:0007669"/>
    <property type="project" value="UniProtKB-UniRule"/>
</dbReference>
<keyword evidence="4 7" id="KW-0862">Zinc</keyword>
<dbReference type="Gene3D" id="3.40.1800.20">
    <property type="match status" value="1"/>
</dbReference>
<feature type="domain" description="ZAD" evidence="11">
    <location>
        <begin position="23"/>
        <end position="95"/>
    </location>
</feature>
<reference evidence="12 13" key="1">
    <citation type="submission" date="2015-04" db="EMBL/GenBank/DDBJ databases">
        <authorList>
            <person name="Syromyatnikov M.Y."/>
            <person name="Popov V.N."/>
        </authorList>
    </citation>
    <scope>NUCLEOTIDE SEQUENCE [LARGE SCALE GENOMIC DNA]</scope>
</reference>
<evidence type="ECO:0000256" key="7">
    <source>
        <dbReference type="PROSITE-ProRule" id="PRU00125"/>
    </source>
</evidence>
<evidence type="ECO:0000259" key="9">
    <source>
        <dbReference type="PROSITE" id="PS50023"/>
    </source>
</evidence>
<evidence type="ECO:0000256" key="4">
    <source>
        <dbReference type="ARBA" id="ARBA00022833"/>
    </source>
</evidence>
<gene>
    <name evidence="12" type="ORF">CLUMA_CG017503</name>
</gene>
<dbReference type="SUPFAM" id="SSF57716">
    <property type="entry name" value="Glucocorticoid receptor-like (DNA-binding domain)"/>
    <property type="match status" value="1"/>
</dbReference>
<dbReference type="Proteomes" id="UP000183832">
    <property type="component" value="Unassembled WGS sequence"/>
</dbReference>
<feature type="domain" description="C2H2-type" evidence="10">
    <location>
        <begin position="296"/>
        <end position="323"/>
    </location>
</feature>
<name>A0A1J1J0P2_9DIPT</name>
<dbReference type="InterPro" id="IPR036236">
    <property type="entry name" value="Znf_C2H2_sf"/>
</dbReference>
<keyword evidence="13" id="KW-1185">Reference proteome</keyword>
<dbReference type="PROSITE" id="PS51915">
    <property type="entry name" value="ZAD"/>
    <property type="match status" value="1"/>
</dbReference>
<dbReference type="GO" id="GO:0005634">
    <property type="term" value="C:nucleus"/>
    <property type="evidence" value="ECO:0007669"/>
    <property type="project" value="InterPro"/>
</dbReference>
<protein>
    <submittedName>
        <fullName evidence="12">CLUMA_CG017503, isoform A</fullName>
    </submittedName>
</protein>
<feature type="domain" description="C2H2-type" evidence="10">
    <location>
        <begin position="354"/>
        <end position="384"/>
    </location>
</feature>
<dbReference type="EMBL" id="CVRI01000063">
    <property type="protein sequence ID" value="CRL04417.1"/>
    <property type="molecule type" value="Genomic_DNA"/>
</dbReference>
<evidence type="ECO:0000256" key="8">
    <source>
        <dbReference type="PROSITE-ProRule" id="PRU01263"/>
    </source>
</evidence>
<feature type="domain" description="LIM zinc-binding" evidence="9">
    <location>
        <begin position="238"/>
        <end position="311"/>
    </location>
</feature>
<feature type="domain" description="C2H2-type" evidence="10">
    <location>
        <begin position="265"/>
        <end position="292"/>
    </location>
</feature>
<feature type="domain" description="C2H2-type" evidence="10">
    <location>
        <begin position="238"/>
        <end position="266"/>
    </location>
</feature>
<organism evidence="12 13">
    <name type="scientific">Clunio marinus</name>
    <dbReference type="NCBI Taxonomy" id="568069"/>
    <lineage>
        <taxon>Eukaryota</taxon>
        <taxon>Metazoa</taxon>
        <taxon>Ecdysozoa</taxon>
        <taxon>Arthropoda</taxon>
        <taxon>Hexapoda</taxon>
        <taxon>Insecta</taxon>
        <taxon>Pterygota</taxon>
        <taxon>Neoptera</taxon>
        <taxon>Endopterygota</taxon>
        <taxon>Diptera</taxon>
        <taxon>Nematocera</taxon>
        <taxon>Chironomoidea</taxon>
        <taxon>Chironomidae</taxon>
        <taxon>Clunio</taxon>
    </lineage>
</organism>
<keyword evidence="2" id="KW-0677">Repeat</keyword>
<dbReference type="PANTHER" id="PTHR24379:SF127">
    <property type="entry name" value="BLOODY FINGERS-RELATED"/>
    <property type="match status" value="1"/>
</dbReference>
<feature type="binding site" evidence="8">
    <location>
        <position position="25"/>
    </location>
    <ligand>
        <name>Zn(2+)</name>
        <dbReference type="ChEBI" id="CHEBI:29105"/>
    </ligand>
</feature>
<dbReference type="GO" id="GO:0000977">
    <property type="term" value="F:RNA polymerase II transcription regulatory region sequence-specific DNA binding"/>
    <property type="evidence" value="ECO:0007669"/>
    <property type="project" value="TreeGrafter"/>
</dbReference>
<accession>A0A1J1J0P2</accession>
<dbReference type="Pfam" id="PF00096">
    <property type="entry name" value="zf-C2H2"/>
    <property type="match status" value="2"/>
</dbReference>